<evidence type="ECO:0000313" key="4">
    <source>
        <dbReference type="Proteomes" id="UP000095751"/>
    </source>
</evidence>
<dbReference type="InterPro" id="IPR001680">
    <property type="entry name" value="WD40_rpt"/>
</dbReference>
<dbReference type="PROSITE" id="PS50294">
    <property type="entry name" value="WD_REPEATS_REGION"/>
    <property type="match status" value="1"/>
</dbReference>
<evidence type="ECO:0000256" key="2">
    <source>
        <dbReference type="SAM" id="MobiDB-lite"/>
    </source>
</evidence>
<dbReference type="AlphaFoldDB" id="A0A1E7F6I2"/>
<dbReference type="OrthoDB" id="54648at2759"/>
<proteinExistence type="predicted"/>
<dbReference type="Proteomes" id="UP000095751">
    <property type="component" value="Unassembled WGS sequence"/>
</dbReference>
<organism evidence="3 4">
    <name type="scientific">Fragilariopsis cylindrus CCMP1102</name>
    <dbReference type="NCBI Taxonomy" id="635003"/>
    <lineage>
        <taxon>Eukaryota</taxon>
        <taxon>Sar</taxon>
        <taxon>Stramenopiles</taxon>
        <taxon>Ochrophyta</taxon>
        <taxon>Bacillariophyta</taxon>
        <taxon>Bacillariophyceae</taxon>
        <taxon>Bacillariophycidae</taxon>
        <taxon>Bacillariales</taxon>
        <taxon>Bacillariaceae</taxon>
        <taxon>Fragilariopsis</taxon>
    </lineage>
</organism>
<dbReference type="InParanoid" id="A0A1E7F6I2"/>
<evidence type="ECO:0000256" key="1">
    <source>
        <dbReference type="PROSITE-ProRule" id="PRU00221"/>
    </source>
</evidence>
<dbReference type="KEGG" id="fcy:FRACYDRAFT_241956"/>
<name>A0A1E7F6I2_9STRA</name>
<gene>
    <name evidence="3" type="ORF">FRACYDRAFT_241956</name>
</gene>
<feature type="repeat" description="WD" evidence="1">
    <location>
        <begin position="619"/>
        <end position="653"/>
    </location>
</feature>
<keyword evidence="1" id="KW-0853">WD repeat</keyword>
<feature type="compositionally biased region" description="Basic residues" evidence="2">
    <location>
        <begin position="67"/>
        <end position="80"/>
    </location>
</feature>
<accession>A0A1E7F6I2</accession>
<dbReference type="EMBL" id="KV784361">
    <property type="protein sequence ID" value="OEU13615.1"/>
    <property type="molecule type" value="Genomic_DNA"/>
</dbReference>
<reference evidence="3 4" key="1">
    <citation type="submission" date="2016-09" db="EMBL/GenBank/DDBJ databases">
        <title>Extensive genetic diversity and differential bi-allelic expression allows diatom success in the polar Southern Ocean.</title>
        <authorList>
            <consortium name="DOE Joint Genome Institute"/>
            <person name="Mock T."/>
            <person name="Otillar R.P."/>
            <person name="Strauss J."/>
            <person name="Dupont C."/>
            <person name="Frickenhaus S."/>
            <person name="Maumus F."/>
            <person name="Mcmullan M."/>
            <person name="Sanges R."/>
            <person name="Schmutz J."/>
            <person name="Toseland A."/>
            <person name="Valas R."/>
            <person name="Veluchamy A."/>
            <person name="Ward B.J."/>
            <person name="Allen A."/>
            <person name="Barry K."/>
            <person name="Falciatore A."/>
            <person name="Ferrante M."/>
            <person name="Fortunato A.E."/>
            <person name="Gloeckner G."/>
            <person name="Gruber A."/>
            <person name="Hipkin R."/>
            <person name="Janech M."/>
            <person name="Kroth P."/>
            <person name="Leese F."/>
            <person name="Lindquist E."/>
            <person name="Lyon B.R."/>
            <person name="Martin J."/>
            <person name="Mayer C."/>
            <person name="Parker M."/>
            <person name="Quesneville H."/>
            <person name="Raymond J."/>
            <person name="Uhlig C."/>
            <person name="Valentin K.U."/>
            <person name="Worden A.Z."/>
            <person name="Armbrust E.V."/>
            <person name="Bowler C."/>
            <person name="Green B."/>
            <person name="Moulton V."/>
            <person name="Van Oosterhout C."/>
            <person name="Grigoriev I."/>
        </authorList>
    </citation>
    <scope>NUCLEOTIDE SEQUENCE [LARGE SCALE GENOMIC DNA]</scope>
    <source>
        <strain evidence="3 4">CCMP1102</strain>
    </source>
</reference>
<protein>
    <submittedName>
        <fullName evidence="3">Uncharacterized protein</fullName>
    </submittedName>
</protein>
<feature type="region of interest" description="Disordered" evidence="2">
    <location>
        <begin position="28"/>
        <end position="113"/>
    </location>
</feature>
<sequence length="653" mass="72180">MIDDERCERVMKKFRKRRRERKAIKVGSFGIEAFQNPRQRRRTDHDSDGDDNDNDNDFLTNPLSTSSRHRSSQQRNRRQNHVAWGENLARRRAFTNNSDNKSDSDSDSTTNNNTRTILPEIIHRKPESIHTFSCYNRCIFLDSYDKVIGVDNCGTLDVIRLADIRSSSDAEIPSSTKVRRGSLSTTTHEKIATEFEFGANIRQQQFSNIHIQALNGGSTVAFGMGNDSLYLLDLEYGEERLCPPHDARWDVLEVHPGSHGMNSLLHVAHVDSDYDAFWMQILDGRTNNGTTTVLIDGSTRDRPGTGEEHITSVSMVTDICMATSHIYCGDFGLTPAGDFFDRDLPYVGHSGMSSCIKLWDIRMVKKKNTRYSNTNTSGSMSPTPVDIIAIPPSPFFRHSNIEVAEPVATVHTQLTSGKGALAFSRATFADGKCAVDDNNIVGKDSSTVGSDYIITNLSANTRDPSCGSNNNGSTRGGSLMVTAQSRTKSTRIEHCLLNLSSFQMTRKVFQTNSSLGCQPIHAVASSRNLLATCSNRSNINNSSGNNDVNAGCRPVGASTGIFIYDMNEPPTTSSMSFFGSGSSHDDTTSLMTNQYYSPHRQQREDPTWSFRMDASLTDRYGMETELSCIAMNANGTALLGGSTDGDLFVWRGI</sequence>
<keyword evidence="4" id="KW-1185">Reference proteome</keyword>
<feature type="compositionally biased region" description="Acidic residues" evidence="2">
    <location>
        <begin position="47"/>
        <end position="56"/>
    </location>
</feature>
<evidence type="ECO:0000313" key="3">
    <source>
        <dbReference type="EMBL" id="OEU13615.1"/>
    </source>
</evidence>
<dbReference type="PROSITE" id="PS50082">
    <property type="entry name" value="WD_REPEATS_2"/>
    <property type="match status" value="1"/>
</dbReference>